<evidence type="ECO:0000259" key="6">
    <source>
        <dbReference type="Pfam" id="PF10502"/>
    </source>
</evidence>
<evidence type="ECO:0000256" key="3">
    <source>
        <dbReference type="ARBA" id="ARBA00022801"/>
    </source>
</evidence>
<dbReference type="CDD" id="cd06530">
    <property type="entry name" value="S26_SPase_I"/>
    <property type="match status" value="1"/>
</dbReference>
<evidence type="ECO:0000256" key="4">
    <source>
        <dbReference type="RuleBase" id="RU362041"/>
    </source>
</evidence>
<sequence>MERLLGVAAARGPLASASAPRGRPAAGPPAACAPAPSGPSAAPPAWGAAGPPSLVRAAALAAAAGGIALRRRAPPRRGRLPVGLAAAGTAEEPNAKRADAVDSSEAYREMLRRRAAAPPSPDEVKEDKGWFDFDDLEKREDFKTFLVSVSVALAFRFTIAEPRFIPSESMVPSFEIGDQLVVDKISKNWRDYQRRDVVVFEPPPLYWEVVQRTPNGDALIKRIVAIEGDYVEMKEGGVLVLNDEPQEETFTNERAEYTFSRRQVPPGNVLVLGDNRNRSLDGHVWGFLPVKNIIGRATFNWWPPWHVHTIAASPP</sequence>
<dbReference type="EMBL" id="CAUYUJ010001592">
    <property type="protein sequence ID" value="CAK0796668.1"/>
    <property type="molecule type" value="Genomic_DNA"/>
</dbReference>
<dbReference type="NCBIfam" id="TIGR02227">
    <property type="entry name" value="sigpep_I_bact"/>
    <property type="match status" value="1"/>
</dbReference>
<evidence type="ECO:0000256" key="5">
    <source>
        <dbReference type="SAM" id="MobiDB-lite"/>
    </source>
</evidence>
<keyword evidence="4" id="KW-0496">Mitochondrion</keyword>
<dbReference type="PANTHER" id="PTHR43390">
    <property type="entry name" value="SIGNAL PEPTIDASE I"/>
    <property type="match status" value="1"/>
</dbReference>
<feature type="region of interest" description="Disordered" evidence="5">
    <location>
        <begin position="1"/>
        <end position="49"/>
    </location>
</feature>
<evidence type="ECO:0000256" key="1">
    <source>
        <dbReference type="ARBA" id="ARBA00000677"/>
    </source>
</evidence>
<comment type="similarity">
    <text evidence="2 4">Belongs to the peptidase S26 family.</text>
</comment>
<dbReference type="PANTHER" id="PTHR43390:SF1">
    <property type="entry name" value="CHLOROPLAST PROCESSING PEPTIDASE"/>
    <property type="match status" value="1"/>
</dbReference>
<dbReference type="SUPFAM" id="SSF51306">
    <property type="entry name" value="LexA/Signal peptidase"/>
    <property type="match status" value="1"/>
</dbReference>
<name>A0ABN9PX65_9DINO</name>
<comment type="catalytic activity">
    <reaction evidence="1">
        <text>Cleavage of hydrophobic, N-terminal signal or leader sequences from secreted and periplasmic proteins.</text>
        <dbReference type="EC" id="3.4.21.89"/>
    </reaction>
</comment>
<accession>A0ABN9PX65</accession>
<keyword evidence="4" id="KW-0999">Mitochondrion inner membrane</keyword>
<dbReference type="InterPro" id="IPR019533">
    <property type="entry name" value="Peptidase_S26"/>
</dbReference>
<evidence type="ECO:0000313" key="8">
    <source>
        <dbReference type="Proteomes" id="UP001189429"/>
    </source>
</evidence>
<feature type="compositionally biased region" description="Low complexity" evidence="5">
    <location>
        <begin position="8"/>
        <end position="49"/>
    </location>
</feature>
<keyword evidence="4" id="KW-0472">Membrane</keyword>
<dbReference type="InterPro" id="IPR000223">
    <property type="entry name" value="Pept_S26A_signal_pept_1"/>
</dbReference>
<protein>
    <recommendedName>
        <fullName evidence="4">Mitochondrial inner membrane protease subunit</fullName>
        <ecNumber evidence="4">3.4.21.-</ecNumber>
    </recommendedName>
</protein>
<comment type="caution">
    <text evidence="7">The sequence shown here is derived from an EMBL/GenBank/DDBJ whole genome shotgun (WGS) entry which is preliminary data.</text>
</comment>
<keyword evidence="4" id="KW-0645">Protease</keyword>
<reference evidence="7" key="1">
    <citation type="submission" date="2023-10" db="EMBL/GenBank/DDBJ databases">
        <authorList>
            <person name="Chen Y."/>
            <person name="Shah S."/>
            <person name="Dougan E. K."/>
            <person name="Thang M."/>
            <person name="Chan C."/>
        </authorList>
    </citation>
    <scope>NUCLEOTIDE SEQUENCE [LARGE SCALE GENOMIC DNA]</scope>
</reference>
<dbReference type="InterPro" id="IPR019758">
    <property type="entry name" value="Pept_S26A_signal_pept_1_CS"/>
</dbReference>
<organism evidence="7 8">
    <name type="scientific">Prorocentrum cordatum</name>
    <dbReference type="NCBI Taxonomy" id="2364126"/>
    <lineage>
        <taxon>Eukaryota</taxon>
        <taxon>Sar</taxon>
        <taxon>Alveolata</taxon>
        <taxon>Dinophyceae</taxon>
        <taxon>Prorocentrales</taxon>
        <taxon>Prorocentraceae</taxon>
        <taxon>Prorocentrum</taxon>
    </lineage>
</organism>
<dbReference type="Proteomes" id="UP001189429">
    <property type="component" value="Unassembled WGS sequence"/>
</dbReference>
<dbReference type="Gene3D" id="2.10.109.10">
    <property type="entry name" value="Umud Fragment, subunit A"/>
    <property type="match status" value="1"/>
</dbReference>
<dbReference type="PROSITE" id="PS00761">
    <property type="entry name" value="SPASE_I_3"/>
    <property type="match status" value="1"/>
</dbReference>
<comment type="subcellular location">
    <subcellularLocation>
        <location evidence="4">Mitochondrion inner membrane</location>
    </subcellularLocation>
</comment>
<dbReference type="PRINTS" id="PR00727">
    <property type="entry name" value="LEADERPTASE"/>
</dbReference>
<dbReference type="Pfam" id="PF10502">
    <property type="entry name" value="Peptidase_S26"/>
    <property type="match status" value="1"/>
</dbReference>
<dbReference type="InterPro" id="IPR036286">
    <property type="entry name" value="LexA/Signal_pep-like_sf"/>
</dbReference>
<dbReference type="EC" id="3.4.21.-" evidence="4"/>
<gene>
    <name evidence="7" type="ORF">PCOR1329_LOCUS5982</name>
</gene>
<keyword evidence="8" id="KW-1185">Reference proteome</keyword>
<keyword evidence="3 4" id="KW-0378">Hydrolase</keyword>
<proteinExistence type="inferred from homology"/>
<evidence type="ECO:0000313" key="7">
    <source>
        <dbReference type="EMBL" id="CAK0796668.1"/>
    </source>
</evidence>
<evidence type="ECO:0000256" key="2">
    <source>
        <dbReference type="ARBA" id="ARBA00009370"/>
    </source>
</evidence>
<feature type="domain" description="Peptidase S26" evidence="6">
    <location>
        <begin position="142"/>
        <end position="302"/>
    </location>
</feature>